<name>A0ABT9DD29_9CELL</name>
<gene>
    <name evidence="1" type="ORF">Q6348_08030</name>
</gene>
<organism evidence="1 2">
    <name type="scientific">Actinotalea lenta</name>
    <dbReference type="NCBI Taxonomy" id="3064654"/>
    <lineage>
        <taxon>Bacteria</taxon>
        <taxon>Bacillati</taxon>
        <taxon>Actinomycetota</taxon>
        <taxon>Actinomycetes</taxon>
        <taxon>Micrococcales</taxon>
        <taxon>Cellulomonadaceae</taxon>
        <taxon>Actinotalea</taxon>
    </lineage>
</organism>
<evidence type="ECO:0000313" key="1">
    <source>
        <dbReference type="EMBL" id="MDO8107143.1"/>
    </source>
</evidence>
<protein>
    <recommendedName>
        <fullName evidence="3">Major capsid protein</fullName>
    </recommendedName>
</protein>
<reference evidence="1 2" key="1">
    <citation type="submission" date="2023-07" db="EMBL/GenBank/DDBJ databases">
        <title>Description of novel actinomycetes strains, isolated from tidal flat sediment.</title>
        <authorList>
            <person name="Lu C."/>
        </authorList>
    </citation>
    <scope>NUCLEOTIDE SEQUENCE [LARGE SCALE GENOMIC DNA]</scope>
    <source>
        <strain evidence="1 2">SYSU T00b441</strain>
    </source>
</reference>
<comment type="caution">
    <text evidence="1">The sequence shown here is derived from an EMBL/GenBank/DDBJ whole genome shotgun (WGS) entry which is preliminary data.</text>
</comment>
<evidence type="ECO:0000313" key="2">
    <source>
        <dbReference type="Proteomes" id="UP001232536"/>
    </source>
</evidence>
<dbReference type="EMBL" id="JAUQYP010000001">
    <property type="protein sequence ID" value="MDO8107143.1"/>
    <property type="molecule type" value="Genomic_DNA"/>
</dbReference>
<dbReference type="Gene3D" id="2.70.9.30">
    <property type="entry name" value="Viral coat protein p3"/>
    <property type="match status" value="1"/>
</dbReference>
<keyword evidence="2" id="KW-1185">Reference proteome</keyword>
<dbReference type="RefSeq" id="WP_304600777.1">
    <property type="nucleotide sequence ID" value="NZ_JAUQYP010000001.1"/>
</dbReference>
<proteinExistence type="predicted"/>
<evidence type="ECO:0008006" key="3">
    <source>
        <dbReference type="Google" id="ProtNLM"/>
    </source>
</evidence>
<dbReference type="Proteomes" id="UP001232536">
    <property type="component" value="Unassembled WGS sequence"/>
</dbReference>
<accession>A0ABT9DD29</accession>
<sequence length="397" mass="42196">MPTVTRETGTQRYMQGVAVPAESVNPAEFFRRTRRHTATERTENYSSANPQPSITFPLLRSDILAGINIRFVGTVTTVKGAGTVATARRWPYDLLKAVKFSANGVSNLINVSGAKLKAREVMKKGDQDDRGVSRTIGAAAVTQGTLSMASESWGVGSGETGIADATYDVDVTWPVPVAEDEIDLAGAIFLATSSTDLSLTIDLATVAELFALTSDAAVTVAGTFQIETTKYSIPIGPNGQIVVPDLSLFHSLIQSRTTELGNAENESVIVGSGAGQSLLRIFWQVWNGAGTAAAPLVQNDANFGLQAWRYGSNETPDRVVSGARMRQKAERLTNCDLGGQYGFGLIDFAAENAFRDVVDLGTTADFRLVTTIGDGVVLASPALEYVTEKVYLSGQAA</sequence>
<dbReference type="InterPro" id="IPR016115">
    <property type="entry name" value="Phage_PRD1_P3_N"/>
</dbReference>